<sequence length="264" mass="29623">MDPFGEISFLTRSENRITVLETLAGGRYTEQELTDETGISDVTVKRAIDAFRQRGWIRETETGYTTTPVGELLAADYRRLAGTMDVACHVGPVVDLLPVDEMDFDLRLLSEARISDPDDVDVLEIVDRWITLIREADRLEVFAYRTGRIVAEPIYEGIEAGTLELEAVVPPSELEQIRSDPTTREFKQKIIDAGGNYYLAPEDQPKPYSVGMFDDLAAIAGWGSDSKPQVHLESRADPIVEWTRSRYERAKADAEPLTAEDLEP</sequence>
<organism evidence="3 4">
    <name type="scientific">Halobellus ruber</name>
    <dbReference type="NCBI Taxonomy" id="2761102"/>
    <lineage>
        <taxon>Archaea</taxon>
        <taxon>Methanobacteriati</taxon>
        <taxon>Methanobacteriota</taxon>
        <taxon>Stenosarchaea group</taxon>
        <taxon>Halobacteria</taxon>
        <taxon>Halobacteriales</taxon>
        <taxon>Haloferacaceae</taxon>
        <taxon>Halobellus</taxon>
    </lineage>
</organism>
<gene>
    <name evidence="3" type="ORF">H5V44_01130</name>
</gene>
<dbReference type="InterPro" id="IPR057527">
    <property type="entry name" value="HVO_A0261-like_N"/>
</dbReference>
<dbReference type="InterPro" id="IPR013561">
    <property type="entry name" value="FilR1_middle_dom"/>
</dbReference>
<accession>A0A7J9SFZ1</accession>
<comment type="caution">
    <text evidence="3">The sequence shown here is derived from an EMBL/GenBank/DDBJ whole genome shotgun (WGS) entry which is preliminary data.</text>
</comment>
<name>A0A7J9SFZ1_9EURY</name>
<feature type="domain" description="HVO-A0261-like N-terminal" evidence="2">
    <location>
        <begin position="6"/>
        <end position="87"/>
    </location>
</feature>
<dbReference type="InterPro" id="IPR036388">
    <property type="entry name" value="WH-like_DNA-bd_sf"/>
</dbReference>
<keyword evidence="4" id="KW-1185">Reference proteome</keyword>
<proteinExistence type="predicted"/>
<evidence type="ECO:0000259" key="1">
    <source>
        <dbReference type="Pfam" id="PF08350"/>
    </source>
</evidence>
<dbReference type="Gene3D" id="1.10.10.10">
    <property type="entry name" value="Winged helix-like DNA-binding domain superfamily/Winged helix DNA-binding domain"/>
    <property type="match status" value="1"/>
</dbReference>
<evidence type="ECO:0000313" key="3">
    <source>
        <dbReference type="EMBL" id="MBB6644916.1"/>
    </source>
</evidence>
<feature type="domain" description="Methanogenesis regulatory protein FilR1 middle" evidence="1">
    <location>
        <begin position="124"/>
        <end position="252"/>
    </location>
</feature>
<evidence type="ECO:0000259" key="2">
    <source>
        <dbReference type="Pfam" id="PF25213"/>
    </source>
</evidence>
<dbReference type="Pfam" id="PF08350">
    <property type="entry name" value="FilR1_middle"/>
    <property type="match status" value="1"/>
</dbReference>
<evidence type="ECO:0000313" key="4">
    <source>
        <dbReference type="Proteomes" id="UP000546257"/>
    </source>
</evidence>
<reference evidence="3 4" key="1">
    <citation type="submission" date="2020-08" db="EMBL/GenBank/DDBJ databases">
        <authorList>
            <person name="Seo M.-J."/>
        </authorList>
    </citation>
    <scope>NUCLEOTIDE SEQUENCE [LARGE SCALE GENOMIC DNA]</scope>
    <source>
        <strain evidence="3 4">MBLA0160</strain>
    </source>
</reference>
<dbReference type="AlphaFoldDB" id="A0A7J9SFZ1"/>
<dbReference type="Proteomes" id="UP000546257">
    <property type="component" value="Unassembled WGS sequence"/>
</dbReference>
<dbReference type="EMBL" id="JACKXD010000001">
    <property type="protein sequence ID" value="MBB6644916.1"/>
    <property type="molecule type" value="Genomic_DNA"/>
</dbReference>
<dbReference type="Pfam" id="PF25213">
    <property type="entry name" value="HVO_A0261_N"/>
    <property type="match status" value="1"/>
</dbReference>
<dbReference type="SUPFAM" id="SSF46785">
    <property type="entry name" value="Winged helix' DNA-binding domain"/>
    <property type="match status" value="1"/>
</dbReference>
<dbReference type="InterPro" id="IPR036390">
    <property type="entry name" value="WH_DNA-bd_sf"/>
</dbReference>
<protein>
    <submittedName>
        <fullName evidence="3">Uncharacterized protein</fullName>
    </submittedName>
</protein>